<evidence type="ECO:0000313" key="2">
    <source>
        <dbReference type="EMBL" id="VVB04361.1"/>
    </source>
</evidence>
<dbReference type="AlphaFoldDB" id="A0A565BSM2"/>
<gene>
    <name evidence="2" type="ORF">ANE_LOCUS14805</name>
</gene>
<dbReference type="Proteomes" id="UP000489600">
    <property type="component" value="Unassembled WGS sequence"/>
</dbReference>
<dbReference type="OrthoDB" id="1040289at2759"/>
<dbReference type="EMBL" id="CABITT030000005">
    <property type="protein sequence ID" value="VVB04361.1"/>
    <property type="molecule type" value="Genomic_DNA"/>
</dbReference>
<evidence type="ECO:0000313" key="3">
    <source>
        <dbReference type="Proteomes" id="UP000489600"/>
    </source>
</evidence>
<evidence type="ECO:0000256" key="1">
    <source>
        <dbReference type="SAM" id="MobiDB-lite"/>
    </source>
</evidence>
<sequence length="369" mass="40390">MQMGKLVRLLRGIWVKAETGEWDFKYDPSDRGFRVMVRKNETFTSLMGVVRTRYLLVETTPIVLTYQCADWMLVPDERKTPLVNILTDSDGLYYMAARNTYPQLPIYATVGPEAVASYQYQCRAPFIVNGRSYVVPGANQGVEETTPEYDALTTGPTLVGTRGALEEIFTEAEMLILHRVHMEMTRSHPNTNLIDNLTSDMVIDETLSRNEVIDVDDGLFSASTVHGGGNNTNSSRPQQFQSTQEDCPLSQQCHEFGDVGLGLLGNVVILIDDESSTRDSSNDMCILLDVEKEHDLALADTQGNNDAASPKELFGGGLINSPPPEPQFGPYLGLTLTCGGPNEGSHEDGDAESDNISGGESEDLGGLLP</sequence>
<keyword evidence="3" id="KW-1185">Reference proteome</keyword>
<feature type="region of interest" description="Disordered" evidence="1">
    <location>
        <begin position="224"/>
        <end position="246"/>
    </location>
</feature>
<reference evidence="2" key="1">
    <citation type="submission" date="2019-07" db="EMBL/GenBank/DDBJ databases">
        <authorList>
            <person name="Dittberner H."/>
        </authorList>
    </citation>
    <scope>NUCLEOTIDE SEQUENCE [LARGE SCALE GENOMIC DNA]</scope>
</reference>
<protein>
    <submittedName>
        <fullName evidence="2">Uncharacterized protein</fullName>
    </submittedName>
</protein>
<organism evidence="2 3">
    <name type="scientific">Arabis nemorensis</name>
    <dbReference type="NCBI Taxonomy" id="586526"/>
    <lineage>
        <taxon>Eukaryota</taxon>
        <taxon>Viridiplantae</taxon>
        <taxon>Streptophyta</taxon>
        <taxon>Embryophyta</taxon>
        <taxon>Tracheophyta</taxon>
        <taxon>Spermatophyta</taxon>
        <taxon>Magnoliopsida</taxon>
        <taxon>eudicotyledons</taxon>
        <taxon>Gunneridae</taxon>
        <taxon>Pentapetalae</taxon>
        <taxon>rosids</taxon>
        <taxon>malvids</taxon>
        <taxon>Brassicales</taxon>
        <taxon>Brassicaceae</taxon>
        <taxon>Arabideae</taxon>
        <taxon>Arabis</taxon>
    </lineage>
</organism>
<name>A0A565BSM2_9BRAS</name>
<feature type="compositionally biased region" description="Polar residues" evidence="1">
    <location>
        <begin position="231"/>
        <end position="246"/>
    </location>
</feature>
<comment type="caution">
    <text evidence="2">The sequence shown here is derived from an EMBL/GenBank/DDBJ whole genome shotgun (WGS) entry which is preliminary data.</text>
</comment>
<proteinExistence type="predicted"/>
<feature type="region of interest" description="Disordered" evidence="1">
    <location>
        <begin position="327"/>
        <end position="369"/>
    </location>
</feature>
<accession>A0A565BSM2</accession>